<dbReference type="Pfam" id="PF00583">
    <property type="entry name" value="Acetyltransf_1"/>
    <property type="match status" value="1"/>
</dbReference>
<feature type="domain" description="N-acetyltransferase" evidence="3">
    <location>
        <begin position="6"/>
        <end position="196"/>
    </location>
</feature>
<dbReference type="PANTHER" id="PTHR43877:SF2">
    <property type="entry name" value="AMINOALKYLPHOSPHONATE N-ACETYLTRANSFERASE-RELATED"/>
    <property type="match status" value="1"/>
</dbReference>
<evidence type="ECO:0000256" key="1">
    <source>
        <dbReference type="ARBA" id="ARBA00022679"/>
    </source>
</evidence>
<name>A0ABT0H0R7_9HYPH</name>
<dbReference type="EMBL" id="JALNMJ010000023">
    <property type="protein sequence ID" value="MCK7615287.1"/>
    <property type="molecule type" value="Genomic_DNA"/>
</dbReference>
<accession>A0ABT0H0R7</accession>
<dbReference type="Proteomes" id="UP001431221">
    <property type="component" value="Unassembled WGS sequence"/>
</dbReference>
<dbReference type="RefSeq" id="WP_248158482.1">
    <property type="nucleotide sequence ID" value="NZ_JALNMJ010000023.1"/>
</dbReference>
<keyword evidence="1" id="KW-0808">Transferase</keyword>
<dbReference type="InterPro" id="IPR000182">
    <property type="entry name" value="GNAT_dom"/>
</dbReference>
<proteinExistence type="predicted"/>
<keyword evidence="2" id="KW-0012">Acyltransferase</keyword>
<dbReference type="CDD" id="cd04301">
    <property type="entry name" value="NAT_SF"/>
    <property type="match status" value="1"/>
</dbReference>
<dbReference type="InterPro" id="IPR050832">
    <property type="entry name" value="Bact_Acetyltransf"/>
</dbReference>
<evidence type="ECO:0000313" key="5">
    <source>
        <dbReference type="Proteomes" id="UP001431221"/>
    </source>
</evidence>
<dbReference type="Gene3D" id="3.40.630.30">
    <property type="match status" value="1"/>
</dbReference>
<reference evidence="4" key="1">
    <citation type="submission" date="2022-04" db="EMBL/GenBank/DDBJ databases">
        <title>Roseibium sp. CAU 1639 isolated from mud.</title>
        <authorList>
            <person name="Kim W."/>
        </authorList>
    </citation>
    <scope>NUCLEOTIDE SEQUENCE</scope>
    <source>
        <strain evidence="4">CAU 1639</strain>
    </source>
</reference>
<organism evidence="4 5">
    <name type="scientific">Roseibium sediminicola</name>
    <dbReference type="NCBI Taxonomy" id="2933272"/>
    <lineage>
        <taxon>Bacteria</taxon>
        <taxon>Pseudomonadati</taxon>
        <taxon>Pseudomonadota</taxon>
        <taxon>Alphaproteobacteria</taxon>
        <taxon>Hyphomicrobiales</taxon>
        <taxon>Stappiaceae</taxon>
        <taxon>Roseibium</taxon>
    </lineage>
</organism>
<evidence type="ECO:0000313" key="4">
    <source>
        <dbReference type="EMBL" id="MCK7615287.1"/>
    </source>
</evidence>
<gene>
    <name evidence="4" type="ORF">M0H32_24230</name>
</gene>
<evidence type="ECO:0000259" key="3">
    <source>
        <dbReference type="PROSITE" id="PS51186"/>
    </source>
</evidence>
<dbReference type="PANTHER" id="PTHR43877">
    <property type="entry name" value="AMINOALKYLPHOSPHONATE N-ACETYLTRANSFERASE-RELATED-RELATED"/>
    <property type="match status" value="1"/>
</dbReference>
<dbReference type="PROSITE" id="PS51186">
    <property type="entry name" value="GNAT"/>
    <property type="match status" value="1"/>
</dbReference>
<protein>
    <submittedName>
        <fullName evidence="4">GNAT family N-acetyltransferase</fullName>
    </submittedName>
</protein>
<dbReference type="SUPFAM" id="SSF55729">
    <property type="entry name" value="Acyl-CoA N-acyltransferases (Nat)"/>
    <property type="match status" value="1"/>
</dbReference>
<evidence type="ECO:0000256" key="2">
    <source>
        <dbReference type="ARBA" id="ARBA00023315"/>
    </source>
</evidence>
<sequence>MRQAFRIVPGFPETERPVAVRLFWRAFSGKLGTVMGPEEKALRFLDRVIDPGFALGALSPDGRLLGLAGFKTDQGALVAGGLEDMIAVYGTLGGTCRGLLLDVLERETEPHCLLMDGIFVAEEARGQGVGSALLEAVCAQARERGLARVRLDVINTNPRARALYERAGFKAVSEEKTGVLEVLFGFSSATRMERTV</sequence>
<comment type="caution">
    <text evidence="4">The sequence shown here is derived from an EMBL/GenBank/DDBJ whole genome shotgun (WGS) entry which is preliminary data.</text>
</comment>
<keyword evidence="5" id="KW-1185">Reference proteome</keyword>
<dbReference type="InterPro" id="IPR016181">
    <property type="entry name" value="Acyl_CoA_acyltransferase"/>
</dbReference>